<feature type="compositionally biased region" description="Basic and acidic residues" evidence="1">
    <location>
        <begin position="295"/>
        <end position="308"/>
    </location>
</feature>
<sequence length="625" mass="71898">MPKASAEPIADSEVSEKSIDQQQEAEFAETQETVDQRREEDFLFPGVDFNCVPIDNNLLGYLRLNEHIGFDLSDTREAEDKRFKEMNEKIKYVMETTTSMTKEVGQLQTKTISFVQKNKQLTAIERQKLKEERERSIGEMKTLRDRVEIIEAASTAPKASGQAVMTEEIHDKILEAVKSTAIETAIRTATGMAQNMEDTRFKQQMMQYNFFAQQQFHQPKRHQQAMMQNQQLMLKNSDKLREIPPITIPNDGVPKESIRIVIPASPPKKSIKERVSYPAAKSMDERISFPSPTSTKEEEDHGRMEHSPTRSISPAKLRDRSPIRSDIDRSARKESPSRRRRPSDRSIDRYAGRRINHRQYDRSDIRRNSYKPDRRRDSYSTRRSPSKRPSDDKHLKRSESRRRSPAKESSKQDKRQQIQPKGKVLWTKTTPHLQYQEAISSRNCVFCDEDHSSEVCAKVTSIGTRLQIYQNKNVCGVCEEDGHLLSQCKNESKMCAKCKSEKLDHRHGPALCTRYLPRLLESLGVTKKPAPTPAKTVSSSSGMTHQSSDEAMEMDSDEERPPTPKRLKTFVDNSENWKRYKEQQGQAAESSQHGQASKDQERLKPRCGDIRSSFRKHDVKSLQAL</sequence>
<keyword evidence="3" id="KW-1185">Reference proteome</keyword>
<feature type="region of interest" description="Disordered" evidence="1">
    <location>
        <begin position="264"/>
        <end position="425"/>
    </location>
</feature>
<protein>
    <recommendedName>
        <fullName evidence="4">CCHC-type domain-containing protein</fullName>
    </recommendedName>
</protein>
<feature type="compositionally biased region" description="Basic and acidic residues" evidence="1">
    <location>
        <begin position="358"/>
        <end position="380"/>
    </location>
</feature>
<feature type="compositionally biased region" description="Polar residues" evidence="1">
    <location>
        <begin position="535"/>
        <end position="546"/>
    </location>
</feature>
<dbReference type="InParanoid" id="E3NRT9"/>
<feature type="compositionally biased region" description="Low complexity" evidence="1">
    <location>
        <begin position="21"/>
        <end position="33"/>
    </location>
</feature>
<feature type="compositionally biased region" description="Polar residues" evidence="1">
    <location>
        <begin position="583"/>
        <end position="595"/>
    </location>
</feature>
<reference evidence="2" key="1">
    <citation type="submission" date="2007-07" db="EMBL/GenBank/DDBJ databases">
        <title>PCAP assembly of the Caenorhabditis remanei genome.</title>
        <authorList>
            <consortium name="The Caenorhabditis remanei Sequencing Consortium"/>
            <person name="Wilson R.K."/>
        </authorList>
    </citation>
    <scope>NUCLEOTIDE SEQUENCE [LARGE SCALE GENOMIC DNA]</scope>
    <source>
        <strain evidence="2">PB4641</strain>
    </source>
</reference>
<dbReference type="Proteomes" id="UP000008281">
    <property type="component" value="Unassembled WGS sequence"/>
</dbReference>
<evidence type="ECO:0000313" key="3">
    <source>
        <dbReference type="Proteomes" id="UP000008281"/>
    </source>
</evidence>
<evidence type="ECO:0008006" key="4">
    <source>
        <dbReference type="Google" id="ProtNLM"/>
    </source>
</evidence>
<feature type="compositionally biased region" description="Basic and acidic residues" evidence="1">
    <location>
        <begin position="596"/>
        <end position="609"/>
    </location>
</feature>
<accession>E3NRT9</accession>
<evidence type="ECO:0000256" key="1">
    <source>
        <dbReference type="SAM" id="MobiDB-lite"/>
    </source>
</evidence>
<feature type="compositionally biased region" description="Basic and acidic residues" evidence="1">
    <location>
        <begin position="615"/>
        <end position="625"/>
    </location>
</feature>
<dbReference type="EMBL" id="DS269802">
    <property type="protein sequence ID" value="EFO88476.1"/>
    <property type="molecule type" value="Genomic_DNA"/>
</dbReference>
<organism evidence="3">
    <name type="scientific">Caenorhabditis remanei</name>
    <name type="common">Caenorhabditis vulgaris</name>
    <dbReference type="NCBI Taxonomy" id="31234"/>
    <lineage>
        <taxon>Eukaryota</taxon>
        <taxon>Metazoa</taxon>
        <taxon>Ecdysozoa</taxon>
        <taxon>Nematoda</taxon>
        <taxon>Chromadorea</taxon>
        <taxon>Rhabditida</taxon>
        <taxon>Rhabditina</taxon>
        <taxon>Rhabditomorpha</taxon>
        <taxon>Rhabditoidea</taxon>
        <taxon>Rhabditidae</taxon>
        <taxon>Peloderinae</taxon>
        <taxon>Caenorhabditis</taxon>
    </lineage>
</organism>
<gene>
    <name evidence="2" type="ORF">CRE_23255</name>
</gene>
<dbReference type="AlphaFoldDB" id="E3NRT9"/>
<feature type="region of interest" description="Disordered" evidence="1">
    <location>
        <begin position="524"/>
        <end position="625"/>
    </location>
</feature>
<evidence type="ECO:0000313" key="2">
    <source>
        <dbReference type="EMBL" id="EFO88476.1"/>
    </source>
</evidence>
<dbReference type="HOGENOM" id="CLU_437581_0_0_1"/>
<feature type="compositionally biased region" description="Basic and acidic residues" evidence="1">
    <location>
        <begin position="388"/>
        <end position="416"/>
    </location>
</feature>
<feature type="compositionally biased region" description="Basic and acidic residues" evidence="1">
    <location>
        <begin position="316"/>
        <end position="351"/>
    </location>
</feature>
<proteinExistence type="predicted"/>
<name>E3NRT9_CAERE</name>
<feature type="region of interest" description="Disordered" evidence="1">
    <location>
        <begin position="1"/>
        <end position="33"/>
    </location>
</feature>